<dbReference type="EMBL" id="DS114423">
    <property type="protein sequence ID" value="EAX87612.1"/>
    <property type="molecule type" value="Genomic_DNA"/>
</dbReference>
<organism evidence="2 3">
    <name type="scientific">Trichomonas vaginalis (strain ATCC PRA-98 / G3)</name>
    <dbReference type="NCBI Taxonomy" id="412133"/>
    <lineage>
        <taxon>Eukaryota</taxon>
        <taxon>Metamonada</taxon>
        <taxon>Parabasalia</taxon>
        <taxon>Trichomonadida</taxon>
        <taxon>Trichomonadidae</taxon>
        <taxon>Trichomonas</taxon>
    </lineage>
</organism>
<dbReference type="VEuPathDB" id="TrichDB:TVAGG3_0796610"/>
<accession>A2G5F3</accession>
<reference evidence="2" key="2">
    <citation type="journal article" date="2007" name="Science">
        <title>Draft genome sequence of the sexually transmitted pathogen Trichomonas vaginalis.</title>
        <authorList>
            <person name="Carlton J.M."/>
            <person name="Hirt R.P."/>
            <person name="Silva J.C."/>
            <person name="Delcher A.L."/>
            <person name="Schatz M."/>
            <person name="Zhao Q."/>
            <person name="Wortman J.R."/>
            <person name="Bidwell S.L."/>
            <person name="Alsmark U.C.M."/>
            <person name="Besteiro S."/>
            <person name="Sicheritz-Ponten T."/>
            <person name="Noel C.J."/>
            <person name="Dacks J.B."/>
            <person name="Foster P.G."/>
            <person name="Simillion C."/>
            <person name="Van de Peer Y."/>
            <person name="Miranda-Saavedra D."/>
            <person name="Barton G.J."/>
            <person name="Westrop G.D."/>
            <person name="Mueller S."/>
            <person name="Dessi D."/>
            <person name="Fiori P.L."/>
            <person name="Ren Q."/>
            <person name="Paulsen I."/>
            <person name="Zhang H."/>
            <person name="Bastida-Corcuera F.D."/>
            <person name="Simoes-Barbosa A."/>
            <person name="Brown M.T."/>
            <person name="Hayes R.D."/>
            <person name="Mukherjee M."/>
            <person name="Okumura C.Y."/>
            <person name="Schneider R."/>
            <person name="Smith A.J."/>
            <person name="Vanacova S."/>
            <person name="Villalvazo M."/>
            <person name="Haas B.J."/>
            <person name="Pertea M."/>
            <person name="Feldblyum T.V."/>
            <person name="Utterback T.R."/>
            <person name="Shu C.L."/>
            <person name="Osoegawa K."/>
            <person name="de Jong P.J."/>
            <person name="Hrdy I."/>
            <person name="Horvathova L."/>
            <person name="Zubacova Z."/>
            <person name="Dolezal P."/>
            <person name="Malik S.B."/>
            <person name="Logsdon J.M. Jr."/>
            <person name="Henze K."/>
            <person name="Gupta A."/>
            <person name="Wang C.C."/>
            <person name="Dunne R.L."/>
            <person name="Upcroft J.A."/>
            <person name="Upcroft P."/>
            <person name="White O."/>
            <person name="Salzberg S.L."/>
            <person name="Tang P."/>
            <person name="Chiu C.-H."/>
            <person name="Lee Y.-S."/>
            <person name="Embley T.M."/>
            <person name="Coombs G.H."/>
            <person name="Mottram J.C."/>
            <person name="Tachezy J."/>
            <person name="Fraser-Liggett C.M."/>
            <person name="Johnson P.J."/>
        </authorList>
    </citation>
    <scope>NUCLEOTIDE SEQUENCE [LARGE SCALE GENOMIC DNA]</scope>
    <source>
        <strain evidence="2">G3</strain>
    </source>
</reference>
<name>A2G5F3_TRIV3</name>
<feature type="compositionally biased region" description="Basic and acidic residues" evidence="1">
    <location>
        <begin position="14"/>
        <end position="24"/>
    </location>
</feature>
<keyword evidence="3" id="KW-1185">Reference proteome</keyword>
<feature type="compositionally biased region" description="Polar residues" evidence="1">
    <location>
        <begin position="1"/>
        <end position="13"/>
    </location>
</feature>
<proteinExistence type="predicted"/>
<dbReference type="AlphaFoldDB" id="A2G5F3"/>
<feature type="compositionally biased region" description="Low complexity" evidence="1">
    <location>
        <begin position="28"/>
        <end position="45"/>
    </location>
</feature>
<dbReference type="RefSeq" id="XP_001300542.1">
    <property type="nucleotide sequence ID" value="XM_001300541.1"/>
</dbReference>
<evidence type="ECO:0000313" key="2">
    <source>
        <dbReference type="EMBL" id="EAX87612.1"/>
    </source>
</evidence>
<dbReference type="KEGG" id="tva:4745267"/>
<evidence type="ECO:0000256" key="1">
    <source>
        <dbReference type="SAM" id="MobiDB-lite"/>
    </source>
</evidence>
<sequence length="98" mass="11327">MDNKVNDISNNKLRANDIKDDSKSPEGTSIIESNESNINSSSNTTREPSPVKESCDINSSQNEIFLYDPAASQEFWDDYLNNTPYIDYDEEEDIWKYY</sequence>
<feature type="region of interest" description="Disordered" evidence="1">
    <location>
        <begin position="1"/>
        <end position="57"/>
    </location>
</feature>
<dbReference type="Proteomes" id="UP000001542">
    <property type="component" value="Unassembled WGS sequence"/>
</dbReference>
<dbReference type="VEuPathDB" id="TrichDB:TVAG_263500"/>
<gene>
    <name evidence="2" type="ORF">TVAG_263500</name>
</gene>
<protein>
    <submittedName>
        <fullName evidence="2">Uncharacterized protein</fullName>
    </submittedName>
</protein>
<reference evidence="2" key="1">
    <citation type="submission" date="2006-10" db="EMBL/GenBank/DDBJ databases">
        <authorList>
            <person name="Amadeo P."/>
            <person name="Zhao Q."/>
            <person name="Wortman J."/>
            <person name="Fraser-Liggett C."/>
            <person name="Carlton J."/>
        </authorList>
    </citation>
    <scope>NUCLEOTIDE SEQUENCE</scope>
    <source>
        <strain evidence="2">G3</strain>
    </source>
</reference>
<evidence type="ECO:0000313" key="3">
    <source>
        <dbReference type="Proteomes" id="UP000001542"/>
    </source>
</evidence>
<dbReference type="InParanoid" id="A2G5F3"/>